<accession>A0A6J7NGH1</accession>
<dbReference type="InterPro" id="IPR036527">
    <property type="entry name" value="SCP2_sterol-bd_dom_sf"/>
</dbReference>
<dbReference type="EMBL" id="CAFBMH010000014">
    <property type="protein sequence ID" value="CAB4896859.1"/>
    <property type="molecule type" value="Genomic_DNA"/>
</dbReference>
<organism evidence="4">
    <name type="scientific">freshwater metagenome</name>
    <dbReference type="NCBI Taxonomy" id="449393"/>
    <lineage>
        <taxon>unclassified sequences</taxon>
        <taxon>metagenomes</taxon>
        <taxon>ecological metagenomes</taxon>
    </lineage>
</organism>
<dbReference type="AlphaFoldDB" id="A0A6J7NGH1"/>
<gene>
    <name evidence="1" type="ORF">UFOPK2754_01714</name>
    <name evidence="2" type="ORF">UFOPK3139_00578</name>
    <name evidence="3" type="ORF">UFOPK3543_00630</name>
    <name evidence="4" type="ORF">UFOPK3967_01026</name>
</gene>
<protein>
    <submittedName>
        <fullName evidence="4">Unannotated protein</fullName>
    </submittedName>
</protein>
<reference evidence="4" key="1">
    <citation type="submission" date="2020-05" db="EMBL/GenBank/DDBJ databases">
        <authorList>
            <person name="Chiriac C."/>
            <person name="Salcher M."/>
            <person name="Ghai R."/>
            <person name="Kavagutti S V."/>
        </authorList>
    </citation>
    <scope>NUCLEOTIDE SEQUENCE</scope>
</reference>
<name>A0A6J7NGH1_9ZZZZ</name>
<evidence type="ECO:0000313" key="2">
    <source>
        <dbReference type="EMBL" id="CAB4818989.1"/>
    </source>
</evidence>
<proteinExistence type="predicted"/>
<evidence type="ECO:0000313" key="1">
    <source>
        <dbReference type="EMBL" id="CAB4749396.1"/>
    </source>
</evidence>
<dbReference type="EMBL" id="CAEZYR010000061">
    <property type="protein sequence ID" value="CAB4749396.1"/>
    <property type="molecule type" value="Genomic_DNA"/>
</dbReference>
<evidence type="ECO:0000313" key="3">
    <source>
        <dbReference type="EMBL" id="CAB4896859.1"/>
    </source>
</evidence>
<dbReference type="Gene3D" id="3.30.1050.10">
    <property type="entry name" value="SCP2 sterol-binding domain"/>
    <property type="match status" value="1"/>
</dbReference>
<dbReference type="SUPFAM" id="SSF55718">
    <property type="entry name" value="SCP-like"/>
    <property type="match status" value="1"/>
</dbReference>
<sequence length="143" mass="15226">MAKSARHEFLSPGWIAAIENLRDEFADRAPAPTMVLRANVVIGDAPFDEPEIQGHIDTSLGLSIAPGHVERPDFTATLDYATAKALFVGRDPQAVLQAFFGGKIRLTGDASKLLAIPLPKPGQTGPEAELLDEISARVAAITL</sequence>
<dbReference type="EMBL" id="CAFABA010000015">
    <property type="protein sequence ID" value="CAB4818989.1"/>
    <property type="molecule type" value="Genomic_DNA"/>
</dbReference>
<evidence type="ECO:0000313" key="4">
    <source>
        <dbReference type="EMBL" id="CAB4991385.1"/>
    </source>
</evidence>
<dbReference type="EMBL" id="CAFBOS010000049">
    <property type="protein sequence ID" value="CAB4991385.1"/>
    <property type="molecule type" value="Genomic_DNA"/>
</dbReference>